<organism evidence="1 2">
    <name type="scientific">Vairimorpha apis BRL 01</name>
    <dbReference type="NCBI Taxonomy" id="1037528"/>
    <lineage>
        <taxon>Eukaryota</taxon>
        <taxon>Fungi</taxon>
        <taxon>Fungi incertae sedis</taxon>
        <taxon>Microsporidia</taxon>
        <taxon>Nosematidae</taxon>
        <taxon>Vairimorpha</taxon>
    </lineage>
</organism>
<dbReference type="EMBL" id="KE647181">
    <property type="protein sequence ID" value="EQB61070.1"/>
    <property type="molecule type" value="Genomic_DNA"/>
</dbReference>
<sequence length="155" mass="18761">MHIAYEYNSRNKKEVELENLKDKNQKKLSIYMIIPNFIKNNDVTKIQRKNLPLFMNSQKNYQENTKRLNFDNDIFLENHKNEHIENDNFLKNYDMLNDFSNPSIHIHLNKIRDQGLEKDFNAINQSFMDKNNLNGNKNLFDKLNYYNKKPFNQNI</sequence>
<protein>
    <submittedName>
        <fullName evidence="1">Uncharacterized protein</fullName>
    </submittedName>
</protein>
<dbReference type="AlphaFoldDB" id="T0MJF1"/>
<accession>T0MJF1</accession>
<keyword evidence="2" id="KW-1185">Reference proteome</keyword>
<dbReference type="Proteomes" id="UP000053780">
    <property type="component" value="Unassembled WGS sequence"/>
</dbReference>
<proteinExistence type="predicted"/>
<evidence type="ECO:0000313" key="1">
    <source>
        <dbReference type="EMBL" id="EQB61070.1"/>
    </source>
</evidence>
<name>T0MJF1_9MICR</name>
<gene>
    <name evidence="1" type="ORF">NAPIS_ORF01359</name>
</gene>
<dbReference type="VEuPathDB" id="MicrosporidiaDB:NAPIS_ORF01359"/>
<reference evidence="1 2" key="1">
    <citation type="journal article" date="2013" name="BMC Genomics">
        <title>Genome sequencing and comparative genomics of honey bee microsporidia, Nosema apis reveal novel insights into host-parasite interactions.</title>
        <authorList>
            <person name="Chen Yp."/>
            <person name="Pettis J.S."/>
            <person name="Zhao Y."/>
            <person name="Liu X."/>
            <person name="Tallon L.J."/>
            <person name="Sadzewicz L.D."/>
            <person name="Li R."/>
            <person name="Zheng H."/>
            <person name="Huang S."/>
            <person name="Zhang X."/>
            <person name="Hamilton M.C."/>
            <person name="Pernal S.F."/>
            <person name="Melathopoulos A.P."/>
            <person name="Yan X."/>
            <person name="Evans J.D."/>
        </authorList>
    </citation>
    <scope>NUCLEOTIDE SEQUENCE [LARGE SCALE GENOMIC DNA]</scope>
    <source>
        <strain evidence="1 2">BRL 01</strain>
    </source>
</reference>
<evidence type="ECO:0000313" key="2">
    <source>
        <dbReference type="Proteomes" id="UP000053780"/>
    </source>
</evidence>
<dbReference type="HOGENOM" id="CLU_1696009_0_0_1"/>